<feature type="domain" description="HD Cas3-type" evidence="13">
    <location>
        <begin position="10"/>
        <end position="207"/>
    </location>
</feature>
<dbReference type="PROSITE" id="PS51192">
    <property type="entry name" value="HELICASE_ATP_BIND_1"/>
    <property type="match status" value="1"/>
</dbReference>
<dbReference type="GO" id="GO:0051607">
    <property type="term" value="P:defense response to virus"/>
    <property type="evidence" value="ECO:0007669"/>
    <property type="project" value="UniProtKB-KW"/>
</dbReference>
<sequence length="810" mass="92684">MEYIAHIRVSDLGIQSVRQHLLETKEICELHGRKLGIEKLAGLSGVLHDMGKASPEFYHYIQDAVYHPEKKVRRGSVDHSTAGGRLLFNQLHQESGHPLDKILAEVVGNAILSHHGYLTDYIGFDLESEFLRRTVEKELDSYSTAENYFFSEVMNESVFKKYVESAKKELVAFISPSNGRLSKERLPIILMYLTKTIFSILIDADRTNTRLYEENKILENELDIEKLFLDYQKKLVTKIEGFGELSKMTPINQLRARMSEETNAYAEKPSGIYTLSIPTGGGKTLASFRYALSHALKYQKKRIIYVVPYVTIIEQNAQEIREIIKDDEHILEHHSNILFFKEDANDEMEKADETIQKLRLAKDNWDSPVIFTSMVQFLNVFYASGTQNIRRLHNLSDAVIIFDEVQKVPTHCISLFNEALNYLSEKMNTSILLCTATQPALGGLKQQLRIGADSEIVSDLEKIETAFKRVRIIDESQIIMDTESLTHFIKRKNEIFNSQLVILNTKRTVLELYLSLKETLDDTTIFHLSTSMCAAHRKDILNTIKIKLKKQEKVICISTPLIEAGVDISFESVIRSLAGLDSIAQAAGRCNRHGELGEGKVYLIYHEEEKLDKLPEIKEGRNITKQLIKDIHLTKEDTLDDLLTTRYISRYFKQYYEVFKMQLDFPLNDSTYSHVDLLMSPKKMWELTGSYSSKYGKKYPLVLLTSLKTSAKKFEVIKNQTQAILVPYGEGKDIEIQLNSARSIPDLSTLLKKSQFYSVNVYNHELQRLESSGAITEYRDGVILILNEGYYDKEYGLRIEGGGGLSFLSM</sequence>
<keyword evidence="6" id="KW-0378">Hydrolase</keyword>
<dbReference type="GO" id="GO:0003676">
    <property type="term" value="F:nucleic acid binding"/>
    <property type="evidence" value="ECO:0007669"/>
    <property type="project" value="InterPro"/>
</dbReference>
<name>A0A9E3ZT45_9ENTE</name>
<evidence type="ECO:0000256" key="5">
    <source>
        <dbReference type="ARBA" id="ARBA00022741"/>
    </source>
</evidence>
<dbReference type="InterPro" id="IPR027417">
    <property type="entry name" value="P-loop_NTPase"/>
</dbReference>
<dbReference type="InterPro" id="IPR006483">
    <property type="entry name" value="CRISPR-assoc_Cas3_HD"/>
</dbReference>
<evidence type="ECO:0000313" key="15">
    <source>
        <dbReference type="Proteomes" id="UP000813384"/>
    </source>
</evidence>
<protein>
    <submittedName>
        <fullName evidence="14">CRISPR-associated helicase Cas3</fullName>
    </submittedName>
</protein>
<keyword evidence="7" id="KW-0347">Helicase</keyword>
<reference evidence="14" key="2">
    <citation type="submission" date="2021-11" db="EMBL/GenBank/DDBJ databases">
        <authorList>
            <person name="Gilroy R."/>
        </authorList>
    </citation>
    <scope>NUCLEOTIDE SEQUENCE</scope>
    <source>
        <strain evidence="14">150</strain>
    </source>
</reference>
<feature type="domain" description="Helicase ATP-binding" evidence="11">
    <location>
        <begin position="264"/>
        <end position="456"/>
    </location>
</feature>
<dbReference type="SMART" id="SM00487">
    <property type="entry name" value="DEXDc"/>
    <property type="match status" value="1"/>
</dbReference>
<evidence type="ECO:0000259" key="13">
    <source>
        <dbReference type="PROSITE" id="PS51643"/>
    </source>
</evidence>
<reference evidence="14" key="1">
    <citation type="journal article" date="2021" name="PeerJ">
        <title>Extensive microbial diversity within the chicken gut microbiome revealed by metagenomics and culture.</title>
        <authorList>
            <person name="Gilroy R."/>
            <person name="Ravi A."/>
            <person name="Getino M."/>
            <person name="Pursley I."/>
            <person name="Horton D.L."/>
            <person name="Alikhan N.F."/>
            <person name="Baker D."/>
            <person name="Gharbi K."/>
            <person name="Hall N."/>
            <person name="Watson M."/>
            <person name="Adriaenssens E.M."/>
            <person name="Foster-Nyarko E."/>
            <person name="Jarju S."/>
            <person name="Secka A."/>
            <person name="Antonio M."/>
            <person name="Oren A."/>
            <person name="Chaudhuri R.R."/>
            <person name="La Ragione R."/>
            <person name="Hildebrand F."/>
            <person name="Pallen M.J."/>
        </authorList>
    </citation>
    <scope>NUCLEOTIDE SEQUENCE</scope>
    <source>
        <strain evidence="14">150</strain>
    </source>
</reference>
<dbReference type="InterPro" id="IPR006474">
    <property type="entry name" value="Helicase_Cas3_CRISPR-ass_core"/>
</dbReference>
<dbReference type="GO" id="GO:0005829">
    <property type="term" value="C:cytosol"/>
    <property type="evidence" value="ECO:0007669"/>
    <property type="project" value="TreeGrafter"/>
</dbReference>
<evidence type="ECO:0000256" key="9">
    <source>
        <dbReference type="ARBA" id="ARBA00023118"/>
    </source>
</evidence>
<evidence type="ECO:0000313" key="14">
    <source>
        <dbReference type="EMBL" id="MCC9273732.1"/>
    </source>
</evidence>
<dbReference type="GO" id="GO:0016787">
    <property type="term" value="F:hydrolase activity"/>
    <property type="evidence" value="ECO:0007669"/>
    <property type="project" value="UniProtKB-KW"/>
</dbReference>
<dbReference type="Pfam" id="PF22590">
    <property type="entry name" value="Cas3-like_C_2"/>
    <property type="match status" value="1"/>
</dbReference>
<keyword evidence="4" id="KW-0479">Metal-binding</keyword>
<dbReference type="GO" id="GO:0004518">
    <property type="term" value="F:nuclease activity"/>
    <property type="evidence" value="ECO:0007669"/>
    <property type="project" value="UniProtKB-KW"/>
</dbReference>
<evidence type="ECO:0000256" key="8">
    <source>
        <dbReference type="ARBA" id="ARBA00022840"/>
    </source>
</evidence>
<keyword evidence="3" id="KW-0540">Nuclease</keyword>
<dbReference type="PANTHER" id="PTHR47959:SF16">
    <property type="entry name" value="CRISPR-ASSOCIATED NUCLEASE_HELICASE CAS3-RELATED"/>
    <property type="match status" value="1"/>
</dbReference>
<dbReference type="InterPro" id="IPR038257">
    <property type="entry name" value="CRISPR-assoc_Cas3_HD_sf"/>
</dbReference>
<dbReference type="InterPro" id="IPR054712">
    <property type="entry name" value="Cas3-like_dom"/>
</dbReference>
<evidence type="ECO:0000256" key="6">
    <source>
        <dbReference type="ARBA" id="ARBA00022801"/>
    </source>
</evidence>
<dbReference type="InterPro" id="IPR014001">
    <property type="entry name" value="Helicase_ATP-bd"/>
</dbReference>
<dbReference type="Pfam" id="PF00270">
    <property type="entry name" value="DEAD"/>
    <property type="match status" value="1"/>
</dbReference>
<feature type="domain" description="Helicase C-terminal" evidence="12">
    <location>
        <begin position="484"/>
        <end position="639"/>
    </location>
</feature>
<proteinExistence type="inferred from homology"/>
<gene>
    <name evidence="14" type="primary">cas3</name>
    <name evidence="14" type="ORF">K8V42_05515</name>
</gene>
<accession>A0A9E3ZT45</accession>
<comment type="caution">
    <text evidence="14">The sequence shown here is derived from an EMBL/GenBank/DDBJ whole genome shotgun (WGS) entry which is preliminary data.</text>
</comment>
<dbReference type="Proteomes" id="UP000813384">
    <property type="component" value="Unassembled WGS sequence"/>
</dbReference>
<dbReference type="Gene3D" id="1.10.3210.30">
    <property type="match status" value="1"/>
</dbReference>
<dbReference type="Gene3D" id="3.40.50.300">
    <property type="entry name" value="P-loop containing nucleotide triphosphate hydrolases"/>
    <property type="match status" value="2"/>
</dbReference>
<dbReference type="GO" id="GO:0003724">
    <property type="term" value="F:RNA helicase activity"/>
    <property type="evidence" value="ECO:0007669"/>
    <property type="project" value="TreeGrafter"/>
</dbReference>
<dbReference type="NCBIfam" id="TIGR01587">
    <property type="entry name" value="cas3_core"/>
    <property type="match status" value="1"/>
</dbReference>
<dbReference type="SUPFAM" id="SSF109604">
    <property type="entry name" value="HD-domain/PDEase-like"/>
    <property type="match status" value="1"/>
</dbReference>
<keyword evidence="9" id="KW-0051">Antiviral defense</keyword>
<evidence type="ECO:0000259" key="12">
    <source>
        <dbReference type="PROSITE" id="PS51194"/>
    </source>
</evidence>
<evidence type="ECO:0000256" key="1">
    <source>
        <dbReference type="ARBA" id="ARBA00006847"/>
    </source>
</evidence>
<dbReference type="PROSITE" id="PS51194">
    <property type="entry name" value="HELICASE_CTER"/>
    <property type="match status" value="1"/>
</dbReference>
<organism evidence="14 15">
    <name type="scientific">Enterococcus aquimarinus</name>
    <dbReference type="NCBI Taxonomy" id="328396"/>
    <lineage>
        <taxon>Bacteria</taxon>
        <taxon>Bacillati</taxon>
        <taxon>Bacillota</taxon>
        <taxon>Bacilli</taxon>
        <taxon>Lactobacillales</taxon>
        <taxon>Enterococcaceae</taxon>
        <taxon>Enterococcus</taxon>
    </lineage>
</organism>
<dbReference type="GO" id="GO:0005524">
    <property type="term" value="F:ATP binding"/>
    <property type="evidence" value="ECO:0007669"/>
    <property type="project" value="UniProtKB-KW"/>
</dbReference>
<dbReference type="CDD" id="cd17930">
    <property type="entry name" value="DEXHc_cas3"/>
    <property type="match status" value="1"/>
</dbReference>
<evidence type="ECO:0000259" key="11">
    <source>
        <dbReference type="PROSITE" id="PS51192"/>
    </source>
</evidence>
<dbReference type="Pfam" id="PF18019">
    <property type="entry name" value="Cas3_HD"/>
    <property type="match status" value="1"/>
</dbReference>
<dbReference type="SUPFAM" id="SSF52540">
    <property type="entry name" value="P-loop containing nucleoside triphosphate hydrolases"/>
    <property type="match status" value="1"/>
</dbReference>
<dbReference type="PANTHER" id="PTHR47959">
    <property type="entry name" value="ATP-DEPENDENT RNA HELICASE RHLE-RELATED"/>
    <property type="match status" value="1"/>
</dbReference>
<dbReference type="NCBIfam" id="TIGR01596">
    <property type="entry name" value="cas3_HD"/>
    <property type="match status" value="1"/>
</dbReference>
<keyword evidence="8" id="KW-0067">ATP-binding</keyword>
<evidence type="ECO:0000256" key="4">
    <source>
        <dbReference type="ARBA" id="ARBA00022723"/>
    </source>
</evidence>
<dbReference type="InterPro" id="IPR050079">
    <property type="entry name" value="DEAD_box_RNA_helicase"/>
</dbReference>
<keyword evidence="5" id="KW-0547">Nucleotide-binding</keyword>
<dbReference type="InterPro" id="IPR011545">
    <property type="entry name" value="DEAD/DEAH_box_helicase_dom"/>
</dbReference>
<comment type="similarity">
    <text evidence="1">In the N-terminal section; belongs to the CRISPR-associated nuclease Cas3-HD family.</text>
</comment>
<comment type="similarity">
    <text evidence="2">In the central section; belongs to the CRISPR-associated helicase Cas3 family.</text>
</comment>
<evidence type="ECO:0000256" key="10">
    <source>
        <dbReference type="ARBA" id="ARBA00038437"/>
    </source>
</evidence>
<evidence type="ECO:0000256" key="3">
    <source>
        <dbReference type="ARBA" id="ARBA00022722"/>
    </source>
</evidence>
<dbReference type="PROSITE" id="PS51643">
    <property type="entry name" value="HD_CAS3"/>
    <property type="match status" value="1"/>
</dbReference>
<dbReference type="CDD" id="cd09641">
    <property type="entry name" value="Cas3''_I"/>
    <property type="match status" value="1"/>
</dbReference>
<evidence type="ECO:0000256" key="7">
    <source>
        <dbReference type="ARBA" id="ARBA00022806"/>
    </source>
</evidence>
<evidence type="ECO:0000256" key="2">
    <source>
        <dbReference type="ARBA" id="ARBA00009046"/>
    </source>
</evidence>
<comment type="similarity">
    <text evidence="10">Belongs to the DEAD box helicase family.</text>
</comment>
<dbReference type="GO" id="GO:0046872">
    <property type="term" value="F:metal ion binding"/>
    <property type="evidence" value="ECO:0007669"/>
    <property type="project" value="UniProtKB-KW"/>
</dbReference>
<dbReference type="AlphaFoldDB" id="A0A9E3ZT45"/>
<dbReference type="InterPro" id="IPR001650">
    <property type="entry name" value="Helicase_C-like"/>
</dbReference>
<dbReference type="EMBL" id="JAJJVO010000082">
    <property type="protein sequence ID" value="MCC9273732.1"/>
    <property type="molecule type" value="Genomic_DNA"/>
</dbReference>